<dbReference type="OrthoDB" id="8582768at2"/>
<comment type="caution">
    <text evidence="1">The sequence shown here is derived from an EMBL/GenBank/DDBJ whole genome shotgun (WGS) entry which is preliminary data.</text>
</comment>
<accession>A0A454JMX9</accession>
<organism evidence="1 2">
    <name type="scientific">Aquitalea palustris</name>
    <dbReference type="NCBI Taxonomy" id="2480983"/>
    <lineage>
        <taxon>Bacteria</taxon>
        <taxon>Pseudomonadati</taxon>
        <taxon>Pseudomonadota</taxon>
        <taxon>Betaproteobacteria</taxon>
        <taxon>Neisseriales</taxon>
        <taxon>Chromobacteriaceae</taxon>
        <taxon>Aquitalea</taxon>
    </lineage>
</organism>
<gene>
    <name evidence="1" type="ORF">EAY64_02260</name>
</gene>
<keyword evidence="2" id="KW-1185">Reference proteome</keyword>
<dbReference type="Proteomes" id="UP000274139">
    <property type="component" value="Unassembled WGS sequence"/>
</dbReference>
<evidence type="ECO:0000313" key="2">
    <source>
        <dbReference type="Proteomes" id="UP000274139"/>
    </source>
</evidence>
<proteinExistence type="predicted"/>
<reference evidence="1 2" key="1">
    <citation type="submission" date="2018-10" db="EMBL/GenBank/DDBJ databases">
        <title>Draft genome sequence of Aquitalea MWU14-2217 isolated from a wild cranberry bog in Provincetown, Massachusetts.</title>
        <authorList>
            <person name="Ebadzadsahrai G."/>
            <person name="Soby S."/>
        </authorList>
    </citation>
    <scope>NUCLEOTIDE SEQUENCE [LARGE SCALE GENOMIC DNA]</scope>
    <source>
        <strain evidence="1 2">MWU14-2217</strain>
    </source>
</reference>
<sequence length="279" mass="30716">MEMIYTVQRYAATRPWAKRVGQLYGREVQQAAAQQQVQELVQRELARAAQVYPAVAERTASEQRLADAYGQFCRHGKVMAHLEDGLMQALRHTRVPGNLPDRLQLPAAAFYLHVDGAEGGAFVMQVPDRQEVALLLLRADFSLAGADWLADVEDSLALLVSYPGELAEPLAAVAAEWRGLLTAVLNGLALMTQPRLQLVRGWESTAPSDSVALAMHPSCAKSRQKGRSQLLQAGYQEVSYCRLDGMATLPGQYATAGYWRRQAVNDAQGGSRLVWVMPR</sequence>
<dbReference type="AlphaFoldDB" id="A0A454JMX9"/>
<dbReference type="RefSeq" id="WP_103523164.1">
    <property type="nucleotide sequence ID" value="NZ_JAIZDC010000001.1"/>
</dbReference>
<dbReference type="EMBL" id="RFAR01000006">
    <property type="protein sequence ID" value="RMD01542.1"/>
    <property type="molecule type" value="Genomic_DNA"/>
</dbReference>
<protein>
    <submittedName>
        <fullName evidence="1">Uncharacterized protein</fullName>
    </submittedName>
</protein>
<name>A0A454JMX9_9NEIS</name>
<evidence type="ECO:0000313" key="1">
    <source>
        <dbReference type="EMBL" id="RMD01542.1"/>
    </source>
</evidence>